<gene>
    <name evidence="5" type="ORF">GCM10009768_29360</name>
</gene>
<dbReference type="Gene3D" id="1.10.10.10">
    <property type="entry name" value="Winged helix-like DNA-binding domain superfamily/Winged helix DNA-binding domain"/>
    <property type="match status" value="1"/>
</dbReference>
<dbReference type="Proteomes" id="UP001500851">
    <property type="component" value="Unassembled WGS sequence"/>
</dbReference>
<name>A0ABP4XZQ3_9MICO</name>
<feature type="domain" description="HTH gntR-type" evidence="4">
    <location>
        <begin position="9"/>
        <end position="77"/>
    </location>
</feature>
<keyword evidence="6" id="KW-1185">Reference proteome</keyword>
<accession>A0ABP4XZQ3</accession>
<dbReference type="PROSITE" id="PS50949">
    <property type="entry name" value="HTH_GNTR"/>
    <property type="match status" value="1"/>
</dbReference>
<evidence type="ECO:0000256" key="3">
    <source>
        <dbReference type="ARBA" id="ARBA00023163"/>
    </source>
</evidence>
<dbReference type="PANTHER" id="PTHR43537">
    <property type="entry name" value="TRANSCRIPTIONAL REGULATOR, GNTR FAMILY"/>
    <property type="match status" value="1"/>
</dbReference>
<keyword evidence="3" id="KW-0804">Transcription</keyword>
<comment type="caution">
    <text evidence="5">The sequence shown here is derived from an EMBL/GenBank/DDBJ whole genome shotgun (WGS) entry which is preliminary data.</text>
</comment>
<keyword evidence="2" id="KW-0238">DNA-binding</keyword>
<organism evidence="5 6">
    <name type="scientific">Leucobacter iarius</name>
    <dbReference type="NCBI Taxonomy" id="333963"/>
    <lineage>
        <taxon>Bacteria</taxon>
        <taxon>Bacillati</taxon>
        <taxon>Actinomycetota</taxon>
        <taxon>Actinomycetes</taxon>
        <taxon>Micrococcales</taxon>
        <taxon>Microbacteriaceae</taxon>
        <taxon>Leucobacter</taxon>
    </lineage>
</organism>
<evidence type="ECO:0000259" key="4">
    <source>
        <dbReference type="PROSITE" id="PS50949"/>
    </source>
</evidence>
<dbReference type="EMBL" id="BAAAOB010000005">
    <property type="protein sequence ID" value="GAA1798392.1"/>
    <property type="molecule type" value="Genomic_DNA"/>
</dbReference>
<dbReference type="InterPro" id="IPR036388">
    <property type="entry name" value="WH-like_DNA-bd_sf"/>
</dbReference>
<dbReference type="InterPro" id="IPR036390">
    <property type="entry name" value="WH_DNA-bd_sf"/>
</dbReference>
<evidence type="ECO:0000313" key="5">
    <source>
        <dbReference type="EMBL" id="GAA1798392.1"/>
    </source>
</evidence>
<dbReference type="SMART" id="SM00345">
    <property type="entry name" value="HTH_GNTR"/>
    <property type="match status" value="1"/>
</dbReference>
<dbReference type="PANTHER" id="PTHR43537:SF47">
    <property type="entry name" value="REGULATORY PROTEIN GNTR HTH"/>
    <property type="match status" value="1"/>
</dbReference>
<dbReference type="SMART" id="SM00895">
    <property type="entry name" value="FCD"/>
    <property type="match status" value="1"/>
</dbReference>
<evidence type="ECO:0000256" key="2">
    <source>
        <dbReference type="ARBA" id="ARBA00023125"/>
    </source>
</evidence>
<dbReference type="CDD" id="cd07377">
    <property type="entry name" value="WHTH_GntR"/>
    <property type="match status" value="1"/>
</dbReference>
<dbReference type="Pfam" id="PF00392">
    <property type="entry name" value="GntR"/>
    <property type="match status" value="1"/>
</dbReference>
<sequence>MILDPVHQSSLSDQVVDRLRAEIVEGRWPLGERIPPEPELVAALGVARGTLREALRALQYTGMIEIRRGDGTFVRARSEVPGALARSGASLAEVLEARAALEPELARLAAMRADADDRRRIEAALRVRAAADDAHWVEADVAVHEAIASAAHNPILFEVYTALLPRLRESMGAVLTREGFRRDEPRGHDGVLAAIRAGDPEAAAASARANLTATAEWDLGQSPAE</sequence>
<dbReference type="Gene3D" id="1.20.120.530">
    <property type="entry name" value="GntR ligand-binding domain-like"/>
    <property type="match status" value="1"/>
</dbReference>
<dbReference type="RefSeq" id="WP_344033404.1">
    <property type="nucleotide sequence ID" value="NZ_BAAAOB010000005.1"/>
</dbReference>
<protein>
    <submittedName>
        <fullName evidence="5">FadR/GntR family transcriptional regulator</fullName>
    </submittedName>
</protein>
<dbReference type="SUPFAM" id="SSF46785">
    <property type="entry name" value="Winged helix' DNA-binding domain"/>
    <property type="match status" value="1"/>
</dbReference>
<dbReference type="SUPFAM" id="SSF48008">
    <property type="entry name" value="GntR ligand-binding domain-like"/>
    <property type="match status" value="1"/>
</dbReference>
<dbReference type="InterPro" id="IPR011711">
    <property type="entry name" value="GntR_C"/>
</dbReference>
<evidence type="ECO:0000313" key="6">
    <source>
        <dbReference type="Proteomes" id="UP001500851"/>
    </source>
</evidence>
<dbReference type="InterPro" id="IPR000524">
    <property type="entry name" value="Tscrpt_reg_HTH_GntR"/>
</dbReference>
<evidence type="ECO:0000256" key="1">
    <source>
        <dbReference type="ARBA" id="ARBA00023015"/>
    </source>
</evidence>
<dbReference type="Pfam" id="PF07729">
    <property type="entry name" value="FCD"/>
    <property type="match status" value="1"/>
</dbReference>
<dbReference type="PRINTS" id="PR00035">
    <property type="entry name" value="HTHGNTR"/>
</dbReference>
<reference evidence="6" key="1">
    <citation type="journal article" date="2019" name="Int. J. Syst. Evol. Microbiol.">
        <title>The Global Catalogue of Microorganisms (GCM) 10K type strain sequencing project: providing services to taxonomists for standard genome sequencing and annotation.</title>
        <authorList>
            <consortium name="The Broad Institute Genomics Platform"/>
            <consortium name="The Broad Institute Genome Sequencing Center for Infectious Disease"/>
            <person name="Wu L."/>
            <person name="Ma J."/>
        </authorList>
    </citation>
    <scope>NUCLEOTIDE SEQUENCE [LARGE SCALE GENOMIC DNA]</scope>
    <source>
        <strain evidence="6">JCM 14736</strain>
    </source>
</reference>
<keyword evidence="1" id="KW-0805">Transcription regulation</keyword>
<dbReference type="InterPro" id="IPR008920">
    <property type="entry name" value="TF_FadR/GntR_C"/>
</dbReference>
<proteinExistence type="predicted"/>